<accession>A0A284RIF0</accession>
<name>A0A284RIF0_ARMOS</name>
<evidence type="ECO:0000313" key="1">
    <source>
        <dbReference type="EMBL" id="SJL08523.1"/>
    </source>
</evidence>
<protein>
    <submittedName>
        <fullName evidence="1">Uncharacterized protein</fullName>
    </submittedName>
</protein>
<reference evidence="2" key="1">
    <citation type="journal article" date="2017" name="Nat. Ecol. Evol.">
        <title>Genome expansion and lineage-specific genetic innovations in the forest pathogenic fungi Armillaria.</title>
        <authorList>
            <person name="Sipos G."/>
            <person name="Prasanna A.N."/>
            <person name="Walter M.C."/>
            <person name="O'Connor E."/>
            <person name="Balint B."/>
            <person name="Krizsan K."/>
            <person name="Kiss B."/>
            <person name="Hess J."/>
            <person name="Varga T."/>
            <person name="Slot J."/>
            <person name="Riley R."/>
            <person name="Boka B."/>
            <person name="Rigling D."/>
            <person name="Barry K."/>
            <person name="Lee J."/>
            <person name="Mihaltcheva S."/>
            <person name="LaButti K."/>
            <person name="Lipzen A."/>
            <person name="Waldron R."/>
            <person name="Moloney N.M."/>
            <person name="Sperisen C."/>
            <person name="Kredics L."/>
            <person name="Vagvoelgyi C."/>
            <person name="Patrignani A."/>
            <person name="Fitzpatrick D."/>
            <person name="Nagy I."/>
            <person name="Doyle S."/>
            <person name="Anderson J.B."/>
            <person name="Grigoriev I.V."/>
            <person name="Gueldener U."/>
            <person name="Muensterkoetter M."/>
            <person name="Nagy L.G."/>
        </authorList>
    </citation>
    <scope>NUCLEOTIDE SEQUENCE [LARGE SCALE GENOMIC DNA]</scope>
    <source>
        <strain evidence="2">C18/9</strain>
    </source>
</reference>
<dbReference type="Proteomes" id="UP000219338">
    <property type="component" value="Unassembled WGS sequence"/>
</dbReference>
<dbReference type="AlphaFoldDB" id="A0A284RIF0"/>
<dbReference type="OrthoDB" id="3094786at2759"/>
<organism evidence="1 2">
    <name type="scientific">Armillaria ostoyae</name>
    <name type="common">Armillaria root rot fungus</name>
    <dbReference type="NCBI Taxonomy" id="47428"/>
    <lineage>
        <taxon>Eukaryota</taxon>
        <taxon>Fungi</taxon>
        <taxon>Dikarya</taxon>
        <taxon>Basidiomycota</taxon>
        <taxon>Agaricomycotina</taxon>
        <taxon>Agaricomycetes</taxon>
        <taxon>Agaricomycetidae</taxon>
        <taxon>Agaricales</taxon>
        <taxon>Marasmiineae</taxon>
        <taxon>Physalacriaceae</taxon>
        <taxon>Armillaria</taxon>
    </lineage>
</organism>
<proteinExistence type="predicted"/>
<sequence length="133" mass="14359">MTKTQAPGIPNGPIKTRFNRHGCPGHFEPEQVPTTERLLALSHVDTSCTLFALSAQLSMALPTLIETQTQDVASATNALLLSSYTPSHGPGRSLKLWPRTSATLMKEPLIHLSPPVSLRLRPAITPIGARPYA</sequence>
<evidence type="ECO:0000313" key="2">
    <source>
        <dbReference type="Proteomes" id="UP000219338"/>
    </source>
</evidence>
<keyword evidence="2" id="KW-1185">Reference proteome</keyword>
<gene>
    <name evidence="1" type="ORF">ARMOST_11887</name>
</gene>
<dbReference type="EMBL" id="FUEG01000009">
    <property type="protein sequence ID" value="SJL08523.1"/>
    <property type="molecule type" value="Genomic_DNA"/>
</dbReference>